<gene>
    <name evidence="5" type="ORF">CYNAS_LOCUS9309</name>
</gene>
<dbReference type="InterPro" id="IPR017942">
    <property type="entry name" value="Lipid-bd_serum_glycop_N"/>
</dbReference>
<keyword evidence="2" id="KW-1015">Disulfide bond</keyword>
<proteinExistence type="inferred from homology"/>
<keyword evidence="6" id="KW-1185">Reference proteome</keyword>
<dbReference type="SMART" id="SM00328">
    <property type="entry name" value="BPI1"/>
    <property type="match status" value="1"/>
</dbReference>
<evidence type="ECO:0000313" key="6">
    <source>
        <dbReference type="Proteomes" id="UP001176961"/>
    </source>
</evidence>
<evidence type="ECO:0000256" key="1">
    <source>
        <dbReference type="ARBA" id="ARBA00007292"/>
    </source>
</evidence>
<keyword evidence="3" id="KW-0732">Signal</keyword>
<evidence type="ECO:0000259" key="4">
    <source>
        <dbReference type="SMART" id="SM00328"/>
    </source>
</evidence>
<dbReference type="Pfam" id="PF02886">
    <property type="entry name" value="LBP_BPI_CETP_C"/>
    <property type="match status" value="1"/>
</dbReference>
<dbReference type="InterPro" id="IPR001124">
    <property type="entry name" value="Lipid-bd_serum_glycop_C"/>
</dbReference>
<dbReference type="EMBL" id="CATQJL010000223">
    <property type="protein sequence ID" value="CAJ0597326.1"/>
    <property type="molecule type" value="Genomic_DNA"/>
</dbReference>
<feature type="non-terminal residue" evidence="5">
    <location>
        <position position="1"/>
    </location>
</feature>
<evidence type="ECO:0000256" key="2">
    <source>
        <dbReference type="ARBA" id="ARBA00023157"/>
    </source>
</evidence>
<protein>
    <recommendedName>
        <fullName evidence="4">Lipid-binding serum glycoprotein N-terminal domain-containing protein</fullName>
    </recommendedName>
</protein>
<name>A0AA36GSG0_CYLNA</name>
<feature type="signal peptide" evidence="3">
    <location>
        <begin position="1"/>
        <end position="22"/>
    </location>
</feature>
<dbReference type="GO" id="GO:0005615">
    <property type="term" value="C:extracellular space"/>
    <property type="evidence" value="ECO:0007669"/>
    <property type="project" value="TreeGrafter"/>
</dbReference>
<comment type="similarity">
    <text evidence="1">Belongs to the BPI/LBP/Plunc superfamily. BPI/LBP family.</text>
</comment>
<dbReference type="PROSITE" id="PS51257">
    <property type="entry name" value="PROKAR_LIPOPROTEIN"/>
    <property type="match status" value="1"/>
</dbReference>
<organism evidence="5 6">
    <name type="scientific">Cylicocyclus nassatus</name>
    <name type="common">Nematode worm</name>
    <dbReference type="NCBI Taxonomy" id="53992"/>
    <lineage>
        <taxon>Eukaryota</taxon>
        <taxon>Metazoa</taxon>
        <taxon>Ecdysozoa</taxon>
        <taxon>Nematoda</taxon>
        <taxon>Chromadorea</taxon>
        <taxon>Rhabditida</taxon>
        <taxon>Rhabditina</taxon>
        <taxon>Rhabditomorpha</taxon>
        <taxon>Strongyloidea</taxon>
        <taxon>Strongylidae</taxon>
        <taxon>Cylicocyclus</taxon>
    </lineage>
</organism>
<reference evidence="5" key="1">
    <citation type="submission" date="2023-07" db="EMBL/GenBank/DDBJ databases">
        <authorList>
            <consortium name="CYATHOMIX"/>
        </authorList>
    </citation>
    <scope>NUCLEOTIDE SEQUENCE</scope>
    <source>
        <strain evidence="5">N/A</strain>
    </source>
</reference>
<dbReference type="Proteomes" id="UP001176961">
    <property type="component" value="Unassembled WGS sequence"/>
</dbReference>
<dbReference type="SUPFAM" id="SSF55394">
    <property type="entry name" value="Bactericidal permeability-increasing protein, BPI"/>
    <property type="match status" value="2"/>
</dbReference>
<dbReference type="Pfam" id="PF01273">
    <property type="entry name" value="LBP_BPI_CETP"/>
    <property type="match status" value="1"/>
</dbReference>
<evidence type="ECO:0000256" key="3">
    <source>
        <dbReference type="SAM" id="SignalP"/>
    </source>
</evidence>
<sequence>MTDRRLQLVVLAFFIFAISCEAVSNLKTRLNRPAFEFFSKTAHHVIDVEVPKISLPDITLDIHAGPGKGTVSAYDLKINKFQSPLFEFVLTDEGIAWTSRQGTVKLKGRWQAEYTILLPVKASGWMNVLASDIQMNVSAKAIAFDDRPQIEVGECEANVGNFDLEIGGGVLPWLVNLFRADVSRAVQKTIHEQACEAAQSILLTNFNNFLLSLPLHLPVGQDFYVDYAVEKNPNFTSKYVEAEAAAEILYEDHSCHPEKIEGWTEAGLIPKMAVTWMSESVPNCLLKSAHEGKLVKFTVTKDFPTIGPRLKTSCSIFSICIGRFFKKLRTDYPDQYVDLHFHTYEAPFVKMQDDDVKINVTFAVDFYINPMKQHLKPLARLILSSSSTVIPEIIRNKFSGNL</sequence>
<evidence type="ECO:0000313" key="5">
    <source>
        <dbReference type="EMBL" id="CAJ0597326.1"/>
    </source>
</evidence>
<dbReference type="AlphaFoldDB" id="A0AA36GSG0"/>
<dbReference type="InterPro" id="IPR017943">
    <property type="entry name" value="Bactericidal_perm-incr_a/b_dom"/>
</dbReference>
<accession>A0AA36GSG0</accession>
<dbReference type="PANTHER" id="PTHR10504:SF145">
    <property type="entry name" value="PROTEIN CBG15266"/>
    <property type="match status" value="1"/>
</dbReference>
<dbReference type="Gene3D" id="3.15.20.10">
    <property type="entry name" value="Bactericidal permeability-increasing protein, domain 2"/>
    <property type="match status" value="1"/>
</dbReference>
<feature type="chain" id="PRO_5041311014" description="Lipid-binding serum glycoprotein N-terminal domain-containing protein" evidence="3">
    <location>
        <begin position="23"/>
        <end position="402"/>
    </location>
</feature>
<comment type="caution">
    <text evidence="5">The sequence shown here is derived from an EMBL/GenBank/DDBJ whole genome shotgun (WGS) entry which is preliminary data.</text>
</comment>
<dbReference type="GO" id="GO:0008289">
    <property type="term" value="F:lipid binding"/>
    <property type="evidence" value="ECO:0007669"/>
    <property type="project" value="InterPro"/>
</dbReference>
<dbReference type="Gene3D" id="3.15.10.10">
    <property type="entry name" value="Bactericidal permeability-increasing protein, domain 1"/>
    <property type="match status" value="1"/>
</dbReference>
<dbReference type="PANTHER" id="PTHR10504">
    <property type="entry name" value="BACTERICIDAL PERMEABILITY-INCREASING BPI PROTEIN-RELATED"/>
    <property type="match status" value="1"/>
</dbReference>
<dbReference type="InterPro" id="IPR032942">
    <property type="entry name" value="BPI/LBP/Plunc"/>
</dbReference>
<feature type="domain" description="Lipid-binding serum glycoprotein N-terminal" evidence="4">
    <location>
        <begin position="29"/>
        <end position="253"/>
    </location>
</feature>